<sequence>MKTVVTENPASLGFSKERLERISVWMDRYVNAGKLPCALTLICRHGEVVFARSVGQRDLDSGGSIEMDSIFRIFSMSKPLTSVAVMMLYEEGNFQLDDPISRFIPCLADPRVVVSNVDGQLQTRPAKGPITIKQLLTHTAGFTYGWNEEYSLGEMYQQAGVDFWPNSGVLADVVDRASELPLLFEPGSRFGYGISTDILGRFVEVISGQSLAAFMQQRVFEPLGMTDTGFSITPAKLDRLTTLYEATGDSNTLAPVDTPGSTLFAAENVTTFSGGGGLLSTPADYQRFAEMLRCRGEFNGVRLLGSRTVDFMTQNHLPGDLAQMGDIDFDGWSLAGEGVGFGLGFSVVLDSVRARTLCSVGEFSWGGIASTVFWVDPMEDITAMFLTQLTPSSTYTLRRELRVLVYQALVDRGLTI</sequence>
<reference evidence="2" key="1">
    <citation type="submission" date="2015-10" db="EMBL/GenBank/DDBJ databases">
        <authorList>
            <person name="Gilbert D.G."/>
        </authorList>
    </citation>
    <scope>NUCLEOTIDE SEQUENCE</scope>
</reference>
<dbReference type="PANTHER" id="PTHR43283:SF3">
    <property type="entry name" value="BETA-LACTAMASE FAMILY PROTEIN (AFU_ORTHOLOGUE AFUA_5G07500)"/>
    <property type="match status" value="1"/>
</dbReference>
<organism evidence="2">
    <name type="scientific">hydrothermal vent metagenome</name>
    <dbReference type="NCBI Taxonomy" id="652676"/>
    <lineage>
        <taxon>unclassified sequences</taxon>
        <taxon>metagenomes</taxon>
        <taxon>ecological metagenomes</taxon>
    </lineage>
</organism>
<evidence type="ECO:0000313" key="2">
    <source>
        <dbReference type="EMBL" id="CUS53817.1"/>
    </source>
</evidence>
<dbReference type="PANTHER" id="PTHR43283">
    <property type="entry name" value="BETA-LACTAMASE-RELATED"/>
    <property type="match status" value="1"/>
</dbReference>
<proteinExistence type="predicted"/>
<feature type="domain" description="Beta-lactamase-related" evidence="1">
    <location>
        <begin position="27"/>
        <end position="402"/>
    </location>
</feature>
<dbReference type="Gene3D" id="3.40.710.10">
    <property type="entry name" value="DD-peptidase/beta-lactamase superfamily"/>
    <property type="match status" value="1"/>
</dbReference>
<dbReference type="InterPro" id="IPR001466">
    <property type="entry name" value="Beta-lactam-related"/>
</dbReference>
<dbReference type="EMBL" id="CZRL01000098">
    <property type="protein sequence ID" value="CUS53817.1"/>
    <property type="molecule type" value="Genomic_DNA"/>
</dbReference>
<accession>A0A160TSR2</accession>
<name>A0A160TSR2_9ZZZZ</name>
<dbReference type="SUPFAM" id="SSF56601">
    <property type="entry name" value="beta-lactamase/transpeptidase-like"/>
    <property type="match status" value="1"/>
</dbReference>
<dbReference type="Pfam" id="PF00144">
    <property type="entry name" value="Beta-lactamase"/>
    <property type="match status" value="1"/>
</dbReference>
<dbReference type="AlphaFoldDB" id="A0A160TSR2"/>
<dbReference type="InterPro" id="IPR050789">
    <property type="entry name" value="Diverse_Enzym_Activities"/>
</dbReference>
<protein>
    <submittedName>
        <fullName evidence="2">Beta-lactamase class C and other penicillin binding proteins</fullName>
    </submittedName>
</protein>
<gene>
    <name evidence="2" type="ORF">MGWOODY_XGa2896</name>
</gene>
<dbReference type="InterPro" id="IPR012338">
    <property type="entry name" value="Beta-lactam/transpept-like"/>
</dbReference>
<evidence type="ECO:0000259" key="1">
    <source>
        <dbReference type="Pfam" id="PF00144"/>
    </source>
</evidence>